<comment type="caution">
    <text evidence="1">The sequence shown here is derived from an EMBL/GenBank/DDBJ whole genome shotgun (WGS) entry which is preliminary data.</text>
</comment>
<keyword evidence="2" id="KW-1185">Reference proteome</keyword>
<accession>A0ABV9V6I2</accession>
<evidence type="ECO:0000313" key="1">
    <source>
        <dbReference type="EMBL" id="MFC4979166.1"/>
    </source>
</evidence>
<gene>
    <name evidence="1" type="ORF">ACFPL4_12420</name>
</gene>
<organism evidence="1 2">
    <name type="scientific">Streptomyces atroolivaceus</name>
    <dbReference type="NCBI Taxonomy" id="66869"/>
    <lineage>
        <taxon>Bacteria</taxon>
        <taxon>Bacillati</taxon>
        <taxon>Actinomycetota</taxon>
        <taxon>Actinomycetes</taxon>
        <taxon>Kitasatosporales</taxon>
        <taxon>Streptomycetaceae</taxon>
        <taxon>Streptomyces</taxon>
    </lineage>
</organism>
<dbReference type="RefSeq" id="WP_382064317.1">
    <property type="nucleotide sequence ID" value="NZ_JBHSJE010000002.1"/>
</dbReference>
<dbReference type="EMBL" id="JBHSJE010000002">
    <property type="protein sequence ID" value="MFC4979166.1"/>
    <property type="molecule type" value="Genomic_DNA"/>
</dbReference>
<proteinExistence type="predicted"/>
<dbReference type="Proteomes" id="UP001595908">
    <property type="component" value="Unassembled WGS sequence"/>
</dbReference>
<reference evidence="2" key="1">
    <citation type="journal article" date="2019" name="Int. J. Syst. Evol. Microbiol.">
        <title>The Global Catalogue of Microorganisms (GCM) 10K type strain sequencing project: providing services to taxonomists for standard genome sequencing and annotation.</title>
        <authorList>
            <consortium name="The Broad Institute Genomics Platform"/>
            <consortium name="The Broad Institute Genome Sequencing Center for Infectious Disease"/>
            <person name="Wu L."/>
            <person name="Ma J."/>
        </authorList>
    </citation>
    <scope>NUCLEOTIDE SEQUENCE [LARGE SCALE GENOMIC DNA]</scope>
    <source>
        <strain evidence="2">ICMP 257</strain>
    </source>
</reference>
<sequence length="54" mass="6080">MSTRTPFAQSRRAERVLRAAGEPVLAGRLFRVRVLPWAVMLLLGYMACPARHSL</sequence>
<name>A0ABV9V6I2_STRAZ</name>
<protein>
    <submittedName>
        <fullName evidence="1">Uncharacterized protein</fullName>
    </submittedName>
</protein>
<evidence type="ECO:0000313" key="2">
    <source>
        <dbReference type="Proteomes" id="UP001595908"/>
    </source>
</evidence>